<keyword evidence="3 4" id="KW-0443">Lipid metabolism</keyword>
<dbReference type="Gene3D" id="3.40.1090.10">
    <property type="entry name" value="Cytosolic phospholipase A2 catalytic domain"/>
    <property type="match status" value="2"/>
</dbReference>
<feature type="short sequence motif" description="DGA/G" evidence="4">
    <location>
        <begin position="170"/>
        <end position="172"/>
    </location>
</feature>
<dbReference type="GO" id="GO:0016042">
    <property type="term" value="P:lipid catabolic process"/>
    <property type="evidence" value="ECO:0007669"/>
    <property type="project" value="UniProtKB-UniRule"/>
</dbReference>
<reference evidence="6 7" key="2">
    <citation type="journal article" date="2011" name="J. Antibiot.">
        <title>Furaquinocins I and J: novel polyketide isoprenoid hybrid compounds from Streptomyces reveromyceticus SN-593.</title>
        <authorList>
            <person name="Panthee S."/>
            <person name="Takahashi S."/>
            <person name="Takagi H."/>
            <person name="Nogawa T."/>
            <person name="Oowada E."/>
            <person name="Uramoto M."/>
            <person name="Osada H."/>
        </authorList>
    </citation>
    <scope>NUCLEOTIDE SEQUENCE [LARGE SCALE GENOMIC DNA]</scope>
    <source>
        <strain evidence="6 7">SN-593</strain>
    </source>
</reference>
<dbReference type="PANTHER" id="PTHR14226">
    <property type="entry name" value="NEUROPATHY TARGET ESTERASE/SWISS CHEESE D.MELANOGASTER"/>
    <property type="match status" value="1"/>
</dbReference>
<dbReference type="AlphaFoldDB" id="A0A7U3VS37"/>
<accession>A0A7U3VS37</accession>
<evidence type="ECO:0000256" key="4">
    <source>
        <dbReference type="PROSITE-ProRule" id="PRU01161"/>
    </source>
</evidence>
<feature type="domain" description="PNPLA" evidence="5">
    <location>
        <begin position="13"/>
        <end position="183"/>
    </location>
</feature>
<dbReference type="PROSITE" id="PS51635">
    <property type="entry name" value="PNPLA"/>
    <property type="match status" value="1"/>
</dbReference>
<feature type="short sequence motif" description="GXGXXG" evidence="4">
    <location>
        <begin position="17"/>
        <end position="22"/>
    </location>
</feature>
<reference evidence="6 7" key="4">
    <citation type="journal article" date="2020" name="Sci. Rep.">
        <title>beta-carboline chemical signals induce reveromycin production through a LuxR family regulator in Streptomyces sp. SN-593.</title>
        <authorList>
            <person name="Panthee S."/>
            <person name="Kito N."/>
            <person name="Hayashi T."/>
            <person name="Shimizu T."/>
            <person name="Ishikawa J."/>
            <person name="Hamamoto H."/>
            <person name="Osada H."/>
            <person name="Takahashi S."/>
        </authorList>
    </citation>
    <scope>NUCLEOTIDE SEQUENCE [LARGE SCALE GENOMIC DNA]</scope>
    <source>
        <strain evidence="6 7">SN-593</strain>
    </source>
</reference>
<evidence type="ECO:0000256" key="1">
    <source>
        <dbReference type="ARBA" id="ARBA00022801"/>
    </source>
</evidence>
<dbReference type="CDD" id="cd07209">
    <property type="entry name" value="Pat_hypo_Ecoli_Z1214_like"/>
    <property type="match status" value="1"/>
</dbReference>
<dbReference type="Pfam" id="PF01734">
    <property type="entry name" value="Patatin"/>
    <property type="match status" value="1"/>
</dbReference>
<feature type="short sequence motif" description="GXSXG" evidence="4">
    <location>
        <begin position="44"/>
        <end position="48"/>
    </location>
</feature>
<reference evidence="6 7" key="3">
    <citation type="journal article" date="2011" name="Nat. Chem. Biol.">
        <title>Reveromycin A biosynthesis uses RevG and RevJ for stereospecific spiroacetal formation.</title>
        <authorList>
            <person name="Takahashi S."/>
            <person name="Toyoda A."/>
            <person name="Sekiyama Y."/>
            <person name="Takagi H."/>
            <person name="Nogawa T."/>
            <person name="Uramoto M."/>
            <person name="Suzuki R."/>
            <person name="Koshino H."/>
            <person name="Kumano T."/>
            <person name="Panthee S."/>
            <person name="Dairi T."/>
            <person name="Ishikawa J."/>
            <person name="Ikeda H."/>
            <person name="Sakaki Y."/>
            <person name="Osada H."/>
        </authorList>
    </citation>
    <scope>NUCLEOTIDE SEQUENCE [LARGE SCALE GENOMIC DNA]</scope>
    <source>
        <strain evidence="6 7">SN-593</strain>
    </source>
</reference>
<feature type="active site" description="Nucleophile" evidence="4">
    <location>
        <position position="46"/>
    </location>
</feature>
<proteinExistence type="predicted"/>
<evidence type="ECO:0000256" key="2">
    <source>
        <dbReference type="ARBA" id="ARBA00022963"/>
    </source>
</evidence>
<dbReference type="InterPro" id="IPR016035">
    <property type="entry name" value="Acyl_Trfase/lysoPLipase"/>
</dbReference>
<dbReference type="GO" id="GO:0016787">
    <property type="term" value="F:hydrolase activity"/>
    <property type="evidence" value="ECO:0007669"/>
    <property type="project" value="UniProtKB-UniRule"/>
</dbReference>
<keyword evidence="1 4" id="KW-0378">Hydrolase</keyword>
<dbReference type="InterPro" id="IPR050301">
    <property type="entry name" value="NTE"/>
</dbReference>
<keyword evidence="7" id="KW-1185">Reference proteome</keyword>
<dbReference type="SUPFAM" id="SSF52151">
    <property type="entry name" value="FabD/lysophospholipase-like"/>
    <property type="match status" value="1"/>
</dbReference>
<sequence length="292" mass="30404">MGGGAEDEGGRAFVLGGGGALGAHEVGMLKALFAAGLTPDMVLGTSVGAINGAAVAADPSQASVERLEELWTGLGRAGVFTGSLVGRLSTVVRSGTHLYASAPLRSLLRTHLPVTRIEELAVPFQCVAARIEDAAEHWFADGPLVDAVLASCSVPGLLPPVRLGEAHFVDGGLVNSIPVGRAVALGAREVFVLQVGRIEHALAPPRLPWEVATVAFEIARRHRFARDMADLPPHVTVHVLPSASTRDETGGALRQLRHRAAFGQTAERIERAYAATSRYLDTALAAKGGGDA</sequence>
<evidence type="ECO:0000313" key="7">
    <source>
        <dbReference type="Proteomes" id="UP000595703"/>
    </source>
</evidence>
<dbReference type="Proteomes" id="UP000595703">
    <property type="component" value="Chromosome"/>
</dbReference>
<dbReference type="KEGG" id="arev:RVR_8950"/>
<dbReference type="InterPro" id="IPR002641">
    <property type="entry name" value="PNPLA_dom"/>
</dbReference>
<evidence type="ECO:0000256" key="3">
    <source>
        <dbReference type="ARBA" id="ARBA00023098"/>
    </source>
</evidence>
<name>A0A7U3VS37_9ACTN</name>
<feature type="active site" description="Proton acceptor" evidence="4">
    <location>
        <position position="170"/>
    </location>
</feature>
<reference evidence="6 7" key="1">
    <citation type="journal article" date="2010" name="J. Bacteriol.">
        <title>Biochemical characterization of a novel indole prenyltransferase from Streptomyces sp. SN-593.</title>
        <authorList>
            <person name="Takahashi S."/>
            <person name="Takagi H."/>
            <person name="Toyoda A."/>
            <person name="Uramoto M."/>
            <person name="Nogawa T."/>
            <person name="Ueki M."/>
            <person name="Sakaki Y."/>
            <person name="Osada H."/>
        </authorList>
    </citation>
    <scope>NUCLEOTIDE SEQUENCE [LARGE SCALE GENOMIC DNA]</scope>
    <source>
        <strain evidence="6 7">SN-593</strain>
    </source>
</reference>
<keyword evidence="2 4" id="KW-0442">Lipid degradation</keyword>
<organism evidence="6 7">
    <name type="scientific">Actinacidiphila reveromycinica</name>
    <dbReference type="NCBI Taxonomy" id="659352"/>
    <lineage>
        <taxon>Bacteria</taxon>
        <taxon>Bacillati</taxon>
        <taxon>Actinomycetota</taxon>
        <taxon>Actinomycetes</taxon>
        <taxon>Kitasatosporales</taxon>
        <taxon>Streptomycetaceae</taxon>
        <taxon>Actinacidiphila</taxon>
    </lineage>
</organism>
<protein>
    <submittedName>
        <fullName evidence="6">Putative patatin</fullName>
    </submittedName>
</protein>
<evidence type="ECO:0000259" key="5">
    <source>
        <dbReference type="PROSITE" id="PS51635"/>
    </source>
</evidence>
<gene>
    <name evidence="6" type="ORF">RVR_8950</name>
</gene>
<dbReference type="RefSeq" id="WP_202237387.1">
    <property type="nucleotide sequence ID" value="NZ_AP018365.1"/>
</dbReference>
<dbReference type="EMBL" id="AP018365">
    <property type="protein sequence ID" value="BBB01503.1"/>
    <property type="molecule type" value="Genomic_DNA"/>
</dbReference>
<dbReference type="PANTHER" id="PTHR14226:SF29">
    <property type="entry name" value="NEUROPATHY TARGET ESTERASE SWS"/>
    <property type="match status" value="1"/>
</dbReference>
<evidence type="ECO:0000313" key="6">
    <source>
        <dbReference type="EMBL" id="BBB01503.1"/>
    </source>
</evidence>